<organism evidence="2 3">
    <name type="scientific">Akkermansia glycaniphila</name>
    <dbReference type="NCBI Taxonomy" id="1679444"/>
    <lineage>
        <taxon>Bacteria</taxon>
        <taxon>Pseudomonadati</taxon>
        <taxon>Verrucomicrobiota</taxon>
        <taxon>Verrucomicrobiia</taxon>
        <taxon>Verrucomicrobiales</taxon>
        <taxon>Akkermansiaceae</taxon>
        <taxon>Akkermansia</taxon>
    </lineage>
</organism>
<dbReference type="STRING" id="1679444.PYTT_1564"/>
<keyword evidence="1" id="KW-1133">Transmembrane helix</keyword>
<feature type="transmembrane region" description="Helical" evidence="1">
    <location>
        <begin position="45"/>
        <end position="68"/>
    </location>
</feature>
<keyword evidence="3" id="KW-1185">Reference proteome</keyword>
<gene>
    <name evidence="2" type="ORF">PYTT_1564</name>
</gene>
<evidence type="ECO:0000313" key="2">
    <source>
        <dbReference type="EMBL" id="SEH90138.1"/>
    </source>
</evidence>
<dbReference type="AlphaFoldDB" id="A0A1C7PAK7"/>
<dbReference type="KEGG" id="agl:PYTT_1564"/>
<protein>
    <submittedName>
        <fullName evidence="2">Uncharacterized protein</fullName>
    </submittedName>
</protein>
<dbReference type="Proteomes" id="UP000176204">
    <property type="component" value="Chromosome I"/>
</dbReference>
<dbReference type="EMBL" id="LT629973">
    <property type="protein sequence ID" value="SEH90138.1"/>
    <property type="molecule type" value="Genomic_DNA"/>
</dbReference>
<reference evidence="3" key="1">
    <citation type="submission" date="2016-09" db="EMBL/GenBank/DDBJ databases">
        <authorList>
            <person name="Koehorst J."/>
        </authorList>
    </citation>
    <scope>NUCLEOTIDE SEQUENCE [LARGE SCALE GENOMIC DNA]</scope>
</reference>
<name>A0A1C7PAK7_9BACT</name>
<evidence type="ECO:0000256" key="1">
    <source>
        <dbReference type="SAM" id="Phobius"/>
    </source>
</evidence>
<dbReference type="RefSeq" id="WP_067777267.1">
    <property type="nucleotide sequence ID" value="NZ_JACVVN010000012.1"/>
</dbReference>
<evidence type="ECO:0000313" key="3">
    <source>
        <dbReference type="Proteomes" id="UP000176204"/>
    </source>
</evidence>
<keyword evidence="1" id="KW-0812">Transmembrane</keyword>
<keyword evidence="1" id="KW-0472">Membrane</keyword>
<sequence length="73" mass="8234">MRSESGSVLAAILSVVIPGLGQLYKGYFLWAVFWFVTVTGLYALFGWFVLILIPLLMHIICIVQAYVLPRKTE</sequence>
<accession>A0A1C7PAK7</accession>
<proteinExistence type="predicted"/>